<feature type="non-terminal residue" evidence="2">
    <location>
        <position position="361"/>
    </location>
</feature>
<reference evidence="2" key="1">
    <citation type="journal article" date="2021" name="Cell">
        <title>Tracing the genetic footprints of vertebrate landing in non-teleost ray-finned fishes.</title>
        <authorList>
            <person name="Bi X."/>
            <person name="Wang K."/>
            <person name="Yang L."/>
            <person name="Pan H."/>
            <person name="Jiang H."/>
            <person name="Wei Q."/>
            <person name="Fang M."/>
            <person name="Yu H."/>
            <person name="Zhu C."/>
            <person name="Cai Y."/>
            <person name="He Y."/>
            <person name="Gan X."/>
            <person name="Zeng H."/>
            <person name="Yu D."/>
            <person name="Zhu Y."/>
            <person name="Jiang H."/>
            <person name="Qiu Q."/>
            <person name="Yang H."/>
            <person name="Zhang Y.E."/>
            <person name="Wang W."/>
            <person name="Zhu M."/>
            <person name="He S."/>
            <person name="Zhang G."/>
        </authorList>
    </citation>
    <scope>NUCLEOTIDE SEQUENCE</scope>
    <source>
        <strain evidence="2">Pddl_001</strain>
    </source>
</reference>
<keyword evidence="3" id="KW-1185">Reference proteome</keyword>
<dbReference type="EMBL" id="JAAWVQ010127576">
    <property type="protein sequence ID" value="MBN3283466.1"/>
    <property type="molecule type" value="Genomic_DNA"/>
</dbReference>
<dbReference type="PANTHER" id="PTHR14465">
    <property type="entry name" value="IQ DOMAIN-CONTAINING PROTEIN H"/>
    <property type="match status" value="1"/>
</dbReference>
<evidence type="ECO:0000313" key="3">
    <source>
        <dbReference type="Proteomes" id="UP001166093"/>
    </source>
</evidence>
<name>A0ABS2YB06_POLSP</name>
<dbReference type="PANTHER" id="PTHR14465:SF0">
    <property type="entry name" value="IQ DOMAIN-CONTAINING PROTEIN H"/>
    <property type="match status" value="1"/>
</dbReference>
<gene>
    <name evidence="2" type="primary">Iqch_1</name>
    <name evidence="2" type="ORF">GTO93_0015044</name>
</gene>
<protein>
    <submittedName>
        <fullName evidence="2">IQCH protein</fullName>
    </submittedName>
</protein>
<comment type="caution">
    <text evidence="2">The sequence shown here is derived from an EMBL/GenBank/DDBJ whole genome shotgun (WGS) entry which is preliminary data.</text>
</comment>
<evidence type="ECO:0000313" key="2">
    <source>
        <dbReference type="EMBL" id="MBN3283466.1"/>
    </source>
</evidence>
<dbReference type="PROSITE" id="PS50096">
    <property type="entry name" value="IQ"/>
    <property type="match status" value="1"/>
</dbReference>
<dbReference type="InterPro" id="IPR038752">
    <property type="entry name" value="IQCH"/>
</dbReference>
<proteinExistence type="predicted"/>
<feature type="non-terminal residue" evidence="2">
    <location>
        <position position="1"/>
    </location>
</feature>
<dbReference type="Proteomes" id="UP001166093">
    <property type="component" value="Unassembled WGS sequence"/>
</dbReference>
<evidence type="ECO:0000256" key="1">
    <source>
        <dbReference type="SAM" id="MobiDB-lite"/>
    </source>
</evidence>
<sequence length="361" mass="40570">VQEALCHLKNNITRITIQRSGEVIDIQALETAIQRTENGLRKHAEEYLNTVNNQILTLPSIDETGVILNVFDCICNIKHEFFSDFLGSLSLKLCVIEGHWPLQPTAHLENRFIQHYFPLSQHKHATNAQLQKISRGPTVGNLSVVPAAYHNNPYLVPSVPNSEGKKVRPRTMPLRSRDEKHTTALTELVMGLELDIPPAPEYLVSVLENFVDVWELMHGPGQRYKGMGGVGMAAVKIQSSRRRHHVRAAYLEYRRQKWAAGAIAISWLLHAQMVRMKKALKGSHQRHLENFRSRAKVCRVTSCYASASFSSISASVLPQSCACPCLCTCPSVIFHSSSEIQPLWLRKKPVTDFPSKNGLNI</sequence>
<feature type="region of interest" description="Disordered" evidence="1">
    <location>
        <begin position="159"/>
        <end position="179"/>
    </location>
</feature>
<organism evidence="2 3">
    <name type="scientific">Polyodon spathula</name>
    <name type="common">North American paddlefish</name>
    <name type="synonym">Squalus spathula</name>
    <dbReference type="NCBI Taxonomy" id="7913"/>
    <lineage>
        <taxon>Eukaryota</taxon>
        <taxon>Metazoa</taxon>
        <taxon>Chordata</taxon>
        <taxon>Craniata</taxon>
        <taxon>Vertebrata</taxon>
        <taxon>Euteleostomi</taxon>
        <taxon>Actinopterygii</taxon>
        <taxon>Chondrostei</taxon>
        <taxon>Acipenseriformes</taxon>
        <taxon>Polyodontidae</taxon>
        <taxon>Polyodon</taxon>
    </lineage>
</organism>
<accession>A0ABS2YB06</accession>